<protein>
    <submittedName>
        <fullName evidence="1">Uncharacterized protein</fullName>
    </submittedName>
</protein>
<evidence type="ECO:0000313" key="1">
    <source>
        <dbReference type="EMBL" id="KAG7483781.1"/>
    </source>
</evidence>
<proteinExistence type="predicted"/>
<dbReference type="EMBL" id="JAFDVH010000003">
    <property type="protein sequence ID" value="KAG7483781.1"/>
    <property type="molecule type" value="Genomic_DNA"/>
</dbReference>
<accession>A0A9D3QEG1</accession>
<dbReference type="Proteomes" id="UP001046870">
    <property type="component" value="Chromosome 3"/>
</dbReference>
<reference evidence="1" key="1">
    <citation type="submission" date="2021-01" db="EMBL/GenBank/DDBJ databases">
        <authorList>
            <person name="Zahm M."/>
            <person name="Roques C."/>
            <person name="Cabau C."/>
            <person name="Klopp C."/>
            <person name="Donnadieu C."/>
            <person name="Jouanno E."/>
            <person name="Lampietro C."/>
            <person name="Louis A."/>
            <person name="Herpin A."/>
            <person name="Echchiki A."/>
            <person name="Berthelot C."/>
            <person name="Parey E."/>
            <person name="Roest-Crollius H."/>
            <person name="Braasch I."/>
            <person name="Postlethwait J."/>
            <person name="Bobe J."/>
            <person name="Montfort J."/>
            <person name="Bouchez O."/>
            <person name="Begum T."/>
            <person name="Mejri S."/>
            <person name="Adams A."/>
            <person name="Chen W.-J."/>
            <person name="Guiguen Y."/>
        </authorList>
    </citation>
    <scope>NUCLEOTIDE SEQUENCE</scope>
    <source>
        <strain evidence="1">YG-15Mar2019-1</strain>
        <tissue evidence="1">Brain</tissue>
    </source>
</reference>
<evidence type="ECO:0000313" key="2">
    <source>
        <dbReference type="Proteomes" id="UP001046870"/>
    </source>
</evidence>
<organism evidence="1 2">
    <name type="scientific">Megalops atlanticus</name>
    <name type="common">Tarpon</name>
    <name type="synonym">Clupea gigantea</name>
    <dbReference type="NCBI Taxonomy" id="7932"/>
    <lineage>
        <taxon>Eukaryota</taxon>
        <taxon>Metazoa</taxon>
        <taxon>Chordata</taxon>
        <taxon>Craniata</taxon>
        <taxon>Vertebrata</taxon>
        <taxon>Euteleostomi</taxon>
        <taxon>Actinopterygii</taxon>
        <taxon>Neopterygii</taxon>
        <taxon>Teleostei</taxon>
        <taxon>Elopiformes</taxon>
        <taxon>Megalopidae</taxon>
        <taxon>Megalops</taxon>
    </lineage>
</organism>
<sequence length="66" mass="7143">MCGLCPNTGVSGAWMLRESISSVWVSSWRSPGLQAPPRLKRAVGWRTCRSALQSGTASTGRGLYLF</sequence>
<name>A0A9D3QEG1_MEGAT</name>
<keyword evidence="2" id="KW-1185">Reference proteome</keyword>
<dbReference type="AlphaFoldDB" id="A0A9D3QEG1"/>
<gene>
    <name evidence="1" type="ORF">MATL_G00042020</name>
</gene>
<comment type="caution">
    <text evidence="1">The sequence shown here is derived from an EMBL/GenBank/DDBJ whole genome shotgun (WGS) entry which is preliminary data.</text>
</comment>